<keyword evidence="6" id="KW-0597">Phosphoprotein</keyword>
<dbReference type="SMART" id="SM00448">
    <property type="entry name" value="REC"/>
    <property type="match status" value="1"/>
</dbReference>
<evidence type="ECO:0000259" key="7">
    <source>
        <dbReference type="PROSITE" id="PS50110"/>
    </source>
</evidence>
<dbReference type="Pfam" id="PF03704">
    <property type="entry name" value="BTAD"/>
    <property type="match status" value="1"/>
</dbReference>
<dbReference type="InterPro" id="IPR051677">
    <property type="entry name" value="AfsR-DnrI-RedD_regulator"/>
</dbReference>
<comment type="caution">
    <text evidence="8">The sequence shown here is derived from an EMBL/GenBank/DDBJ whole genome shotgun (WGS) entry which is preliminary data.</text>
</comment>
<dbReference type="PROSITE" id="PS50110">
    <property type="entry name" value="RESPONSE_REGULATORY"/>
    <property type="match status" value="1"/>
</dbReference>
<dbReference type="SMART" id="SM01043">
    <property type="entry name" value="BTAD"/>
    <property type="match status" value="1"/>
</dbReference>
<dbReference type="Gene3D" id="1.25.40.10">
    <property type="entry name" value="Tetratricopeptide repeat domain"/>
    <property type="match status" value="1"/>
</dbReference>
<dbReference type="InterPro" id="IPR036388">
    <property type="entry name" value="WH-like_DNA-bd_sf"/>
</dbReference>
<dbReference type="Gene3D" id="3.40.50.2300">
    <property type="match status" value="1"/>
</dbReference>
<evidence type="ECO:0000256" key="1">
    <source>
        <dbReference type="ARBA" id="ARBA00005820"/>
    </source>
</evidence>
<dbReference type="Proteomes" id="UP001596113">
    <property type="component" value="Unassembled WGS sequence"/>
</dbReference>
<evidence type="ECO:0000313" key="9">
    <source>
        <dbReference type="Proteomes" id="UP001596113"/>
    </source>
</evidence>
<protein>
    <submittedName>
        <fullName evidence="8">Response regulator</fullName>
    </submittedName>
</protein>
<keyword evidence="9" id="KW-1185">Reference proteome</keyword>
<accession>A0ABW0I2B6</accession>
<dbReference type="PANTHER" id="PTHR35807">
    <property type="entry name" value="TRANSCRIPTIONAL REGULATOR REDD-RELATED"/>
    <property type="match status" value="1"/>
</dbReference>
<dbReference type="InterPro" id="IPR016032">
    <property type="entry name" value="Sig_transdc_resp-reg_C-effctor"/>
</dbReference>
<evidence type="ECO:0000256" key="2">
    <source>
        <dbReference type="ARBA" id="ARBA00023012"/>
    </source>
</evidence>
<keyword evidence="5" id="KW-0804">Transcription</keyword>
<dbReference type="RefSeq" id="WP_378139270.1">
    <property type="nucleotide sequence ID" value="NZ_JBHSMI010000067.1"/>
</dbReference>
<keyword evidence="4" id="KW-0238">DNA-binding</keyword>
<dbReference type="InterPro" id="IPR001867">
    <property type="entry name" value="OmpR/PhoB-type_DNA-bd"/>
</dbReference>
<organism evidence="8 9">
    <name type="scientific">Cohnella soli</name>
    <dbReference type="NCBI Taxonomy" id="425005"/>
    <lineage>
        <taxon>Bacteria</taxon>
        <taxon>Bacillati</taxon>
        <taxon>Bacillota</taxon>
        <taxon>Bacilli</taxon>
        <taxon>Bacillales</taxon>
        <taxon>Paenibacillaceae</taxon>
        <taxon>Cohnella</taxon>
    </lineage>
</organism>
<feature type="domain" description="Response regulatory" evidence="7">
    <location>
        <begin position="3"/>
        <end position="117"/>
    </location>
</feature>
<evidence type="ECO:0000256" key="4">
    <source>
        <dbReference type="ARBA" id="ARBA00023125"/>
    </source>
</evidence>
<dbReference type="Pfam" id="PF00072">
    <property type="entry name" value="Response_reg"/>
    <property type="match status" value="1"/>
</dbReference>
<evidence type="ECO:0000256" key="5">
    <source>
        <dbReference type="ARBA" id="ARBA00023163"/>
    </source>
</evidence>
<dbReference type="PANTHER" id="PTHR35807:SF1">
    <property type="entry name" value="TRANSCRIPTIONAL REGULATOR REDD"/>
    <property type="match status" value="1"/>
</dbReference>
<dbReference type="SUPFAM" id="SSF46894">
    <property type="entry name" value="C-terminal effector domain of the bipartite response regulators"/>
    <property type="match status" value="1"/>
</dbReference>
<feature type="modified residue" description="4-aspartylphosphate" evidence="6">
    <location>
        <position position="54"/>
    </location>
</feature>
<dbReference type="SUPFAM" id="SSF52172">
    <property type="entry name" value="CheY-like"/>
    <property type="match status" value="1"/>
</dbReference>
<sequence length="373" mass="42042">MIRVIIVEDEQPTLDLMERLVGRHPLLEVAGTFTSPLEALEQYTLLKPDAVFLDVEMPKMGGLELANKLREIDEDIQIVFTTAYPDYAVDAFRVSAVDYLLKPVTSDDLERVVARLSKNYSLRSNLEAPVAVGEPSVRCLGTFETRKVDGSLISWPTRKTEELFAYLLAYPNRLAGKWQLADLLWTDMEEDRALHNVHNAIYRLKKALKEAGLPVDLTHSNEGYLLRVAPAFTDIERFRDFMKRTSAIDIRNATEAEKLFRSCRGELFGGKDYVWSSGLAAEVSAQKASLALMLASYYREIADMAAAKMTLRTYLADAPLDEEINAELLRLYAESGESGAFRNHYEQYAQRLEAELGVRPTESIRVLATGFSI</sequence>
<dbReference type="EMBL" id="JBHSMI010000067">
    <property type="protein sequence ID" value="MFC5406999.1"/>
    <property type="molecule type" value="Genomic_DNA"/>
</dbReference>
<dbReference type="Gene3D" id="1.10.10.10">
    <property type="entry name" value="Winged helix-like DNA-binding domain superfamily/Winged helix DNA-binding domain"/>
    <property type="match status" value="1"/>
</dbReference>
<reference evidence="9" key="1">
    <citation type="journal article" date="2019" name="Int. J. Syst. Evol. Microbiol.">
        <title>The Global Catalogue of Microorganisms (GCM) 10K type strain sequencing project: providing services to taxonomists for standard genome sequencing and annotation.</title>
        <authorList>
            <consortium name="The Broad Institute Genomics Platform"/>
            <consortium name="The Broad Institute Genome Sequencing Center for Infectious Disease"/>
            <person name="Wu L."/>
            <person name="Ma J."/>
        </authorList>
    </citation>
    <scope>NUCLEOTIDE SEQUENCE [LARGE SCALE GENOMIC DNA]</scope>
    <source>
        <strain evidence="9">CGMCC 1.18575</strain>
    </source>
</reference>
<name>A0ABW0I2B6_9BACL</name>
<evidence type="ECO:0000313" key="8">
    <source>
        <dbReference type="EMBL" id="MFC5406999.1"/>
    </source>
</evidence>
<gene>
    <name evidence="8" type="ORF">ACFPOF_30095</name>
</gene>
<dbReference type="InterPro" id="IPR011990">
    <property type="entry name" value="TPR-like_helical_dom_sf"/>
</dbReference>
<evidence type="ECO:0000256" key="6">
    <source>
        <dbReference type="PROSITE-ProRule" id="PRU00169"/>
    </source>
</evidence>
<dbReference type="InterPro" id="IPR001789">
    <property type="entry name" value="Sig_transdc_resp-reg_receiver"/>
</dbReference>
<dbReference type="InterPro" id="IPR011006">
    <property type="entry name" value="CheY-like_superfamily"/>
</dbReference>
<dbReference type="SUPFAM" id="SSF48452">
    <property type="entry name" value="TPR-like"/>
    <property type="match status" value="1"/>
</dbReference>
<dbReference type="InterPro" id="IPR005158">
    <property type="entry name" value="BTAD"/>
</dbReference>
<evidence type="ECO:0000256" key="3">
    <source>
        <dbReference type="ARBA" id="ARBA00023015"/>
    </source>
</evidence>
<dbReference type="SMART" id="SM00862">
    <property type="entry name" value="Trans_reg_C"/>
    <property type="match status" value="1"/>
</dbReference>
<comment type="similarity">
    <text evidence="1">Belongs to the AfsR/DnrI/RedD regulatory family.</text>
</comment>
<keyword evidence="2" id="KW-0902">Two-component regulatory system</keyword>
<proteinExistence type="inferred from homology"/>
<keyword evidence="3" id="KW-0805">Transcription regulation</keyword>